<proteinExistence type="predicted"/>
<comment type="caution">
    <text evidence="1">The sequence shown here is derived from an EMBL/GenBank/DDBJ whole genome shotgun (WGS) entry which is preliminary data.</text>
</comment>
<organism evidence="1 2">
    <name type="scientific">Deinococcus roseus</name>
    <dbReference type="NCBI Taxonomy" id="392414"/>
    <lineage>
        <taxon>Bacteria</taxon>
        <taxon>Thermotogati</taxon>
        <taxon>Deinococcota</taxon>
        <taxon>Deinococci</taxon>
        <taxon>Deinococcales</taxon>
        <taxon>Deinococcaceae</taxon>
        <taxon>Deinococcus</taxon>
    </lineage>
</organism>
<evidence type="ECO:0000313" key="2">
    <source>
        <dbReference type="Proteomes" id="UP000632222"/>
    </source>
</evidence>
<gene>
    <name evidence="1" type="ORF">GCM10008938_24610</name>
</gene>
<dbReference type="EMBL" id="BMOD01000008">
    <property type="protein sequence ID" value="GGJ37548.1"/>
    <property type="molecule type" value="Genomic_DNA"/>
</dbReference>
<accession>A0ABQ2D292</accession>
<evidence type="ECO:0000313" key="1">
    <source>
        <dbReference type="EMBL" id="GGJ37548.1"/>
    </source>
</evidence>
<reference evidence="2" key="1">
    <citation type="journal article" date="2019" name="Int. J. Syst. Evol. Microbiol.">
        <title>The Global Catalogue of Microorganisms (GCM) 10K type strain sequencing project: providing services to taxonomists for standard genome sequencing and annotation.</title>
        <authorList>
            <consortium name="The Broad Institute Genomics Platform"/>
            <consortium name="The Broad Institute Genome Sequencing Center for Infectious Disease"/>
            <person name="Wu L."/>
            <person name="Ma J."/>
        </authorList>
    </citation>
    <scope>NUCLEOTIDE SEQUENCE [LARGE SCALE GENOMIC DNA]</scope>
    <source>
        <strain evidence="2">JCM 14370</strain>
    </source>
</reference>
<keyword evidence="2" id="KW-1185">Reference proteome</keyword>
<dbReference type="Proteomes" id="UP000632222">
    <property type="component" value="Unassembled WGS sequence"/>
</dbReference>
<name>A0ABQ2D292_9DEIO</name>
<dbReference type="RefSeq" id="WP_189002986.1">
    <property type="nucleotide sequence ID" value="NZ_BMOD01000008.1"/>
</dbReference>
<sequence>MLAPDHHLILDTLTGHLNLHHQMKLKLHALTTLQMNHQDILQQVKKDVLAAGLKLLPEFCMQTPRSFMDYTLHLERAVKNLRPAIQEAITHQGGIPTETQRHLLISEILKLKKNSDQQHLRHAELRKQLGQLLRPLRHHFLDFSALLEDSVGAQGEQQIQIEHLQTQLQRLMHKLGRDETEATPSSITFGTPVQGMALRLGFQHHGDTQTLSLGQLGITVASLGHPLGNPMLTPEVQKDLRTLNSGMQQLNLEQQMLVVSHGAMEFVKTLLQTIRQAEEHQASQVYLWSINSKLLEALLDTLSQPQIRVQGIKLMHSLLSSSPAWQQVSEFALQSQTTTHHSEMVTLPPVVLGAAVQLQHAH</sequence>
<protein>
    <submittedName>
        <fullName evidence="1">Uncharacterized protein</fullName>
    </submittedName>
</protein>